<evidence type="ECO:0000313" key="1">
    <source>
        <dbReference type="EMBL" id="DAE27456.1"/>
    </source>
</evidence>
<protein>
    <submittedName>
        <fullName evidence="1">Uncharacterized protein</fullName>
    </submittedName>
</protein>
<proteinExistence type="predicted"/>
<name>A0A8S5R7T2_9VIRU</name>
<organism evidence="1">
    <name type="scientific">virus sp. ctLTC15</name>
    <dbReference type="NCBI Taxonomy" id="2826801"/>
    <lineage>
        <taxon>Viruses</taxon>
    </lineage>
</organism>
<sequence length="35" mass="4510">MAHLRQVRKRIKSKNTVCQLNYEKRHYRYNLRFMQ</sequence>
<accession>A0A8S5R7T2</accession>
<reference evidence="1" key="1">
    <citation type="journal article" date="2021" name="Proc. Natl. Acad. Sci. U.S.A.">
        <title>A Catalog of Tens of Thousands of Viruses from Human Metagenomes Reveals Hidden Associations with Chronic Diseases.</title>
        <authorList>
            <person name="Tisza M.J."/>
            <person name="Buck C.B."/>
        </authorList>
    </citation>
    <scope>NUCLEOTIDE SEQUENCE</scope>
    <source>
        <strain evidence="1">CtLTC15</strain>
    </source>
</reference>
<dbReference type="EMBL" id="BK015839">
    <property type="protein sequence ID" value="DAE27456.1"/>
    <property type="molecule type" value="Genomic_DNA"/>
</dbReference>